<reference evidence="2" key="1">
    <citation type="journal article" date="2019" name="bioRxiv">
        <title>The Genome of the Zebra Mussel, Dreissena polymorpha: A Resource for Invasive Species Research.</title>
        <authorList>
            <person name="McCartney M.A."/>
            <person name="Auch B."/>
            <person name="Kono T."/>
            <person name="Mallez S."/>
            <person name="Zhang Y."/>
            <person name="Obille A."/>
            <person name="Becker A."/>
            <person name="Abrahante J.E."/>
            <person name="Garbe J."/>
            <person name="Badalamenti J.P."/>
            <person name="Herman A."/>
            <person name="Mangelson H."/>
            <person name="Liachko I."/>
            <person name="Sullivan S."/>
            <person name="Sone E.D."/>
            <person name="Koren S."/>
            <person name="Silverstein K.A.T."/>
            <person name="Beckman K.B."/>
            <person name="Gohl D.M."/>
        </authorList>
    </citation>
    <scope>NUCLEOTIDE SEQUENCE</scope>
    <source>
        <strain evidence="2">Duluth1</strain>
        <tissue evidence="2">Whole animal</tissue>
    </source>
</reference>
<evidence type="ECO:0000313" key="2">
    <source>
        <dbReference type="EMBL" id="KAH3727140.1"/>
    </source>
</evidence>
<evidence type="ECO:0000256" key="1">
    <source>
        <dbReference type="SAM" id="MobiDB-lite"/>
    </source>
</evidence>
<evidence type="ECO:0000313" key="3">
    <source>
        <dbReference type="Proteomes" id="UP000828390"/>
    </source>
</evidence>
<protein>
    <submittedName>
        <fullName evidence="2">Uncharacterized protein</fullName>
    </submittedName>
</protein>
<keyword evidence="3" id="KW-1185">Reference proteome</keyword>
<dbReference type="EMBL" id="JAIWYP010000012">
    <property type="protein sequence ID" value="KAH3727140.1"/>
    <property type="molecule type" value="Genomic_DNA"/>
</dbReference>
<name>A0A9D4CKP6_DREPO</name>
<proteinExistence type="predicted"/>
<comment type="caution">
    <text evidence="2">The sequence shown here is derived from an EMBL/GenBank/DDBJ whole genome shotgun (WGS) entry which is preliminary data.</text>
</comment>
<dbReference type="AlphaFoldDB" id="A0A9D4CKP6"/>
<sequence>MCLWTCSYLHHRGARVSVVDHSGQKNNAVPRAATRRSFHPATSLHQRYRTRTNISSKRSSVRRLPIARVNRRECSSALWHSRASNNHNAQDARGFRPQDFNVDCQPVAQSLTRRNL</sequence>
<organism evidence="2 3">
    <name type="scientific">Dreissena polymorpha</name>
    <name type="common">Zebra mussel</name>
    <name type="synonym">Mytilus polymorpha</name>
    <dbReference type="NCBI Taxonomy" id="45954"/>
    <lineage>
        <taxon>Eukaryota</taxon>
        <taxon>Metazoa</taxon>
        <taxon>Spiralia</taxon>
        <taxon>Lophotrochozoa</taxon>
        <taxon>Mollusca</taxon>
        <taxon>Bivalvia</taxon>
        <taxon>Autobranchia</taxon>
        <taxon>Heteroconchia</taxon>
        <taxon>Euheterodonta</taxon>
        <taxon>Imparidentia</taxon>
        <taxon>Neoheterodontei</taxon>
        <taxon>Myida</taxon>
        <taxon>Dreissenoidea</taxon>
        <taxon>Dreissenidae</taxon>
        <taxon>Dreissena</taxon>
    </lineage>
</organism>
<reference evidence="2" key="2">
    <citation type="submission" date="2020-11" db="EMBL/GenBank/DDBJ databases">
        <authorList>
            <person name="McCartney M.A."/>
            <person name="Auch B."/>
            <person name="Kono T."/>
            <person name="Mallez S."/>
            <person name="Becker A."/>
            <person name="Gohl D.M."/>
            <person name="Silverstein K.A.T."/>
            <person name="Koren S."/>
            <person name="Bechman K.B."/>
            <person name="Herman A."/>
            <person name="Abrahante J.E."/>
            <person name="Garbe J."/>
        </authorList>
    </citation>
    <scope>NUCLEOTIDE SEQUENCE</scope>
    <source>
        <strain evidence="2">Duluth1</strain>
        <tissue evidence="2">Whole animal</tissue>
    </source>
</reference>
<dbReference type="Proteomes" id="UP000828390">
    <property type="component" value="Unassembled WGS sequence"/>
</dbReference>
<gene>
    <name evidence="2" type="ORF">DPMN_053066</name>
</gene>
<accession>A0A9D4CKP6</accession>
<feature type="region of interest" description="Disordered" evidence="1">
    <location>
        <begin position="79"/>
        <end position="100"/>
    </location>
</feature>